<evidence type="ECO:0000256" key="7">
    <source>
        <dbReference type="ARBA" id="ARBA00022605"/>
    </source>
</evidence>
<dbReference type="NCBIfam" id="TIGR01172">
    <property type="entry name" value="cysE"/>
    <property type="match status" value="1"/>
</dbReference>
<evidence type="ECO:0000256" key="10">
    <source>
        <dbReference type="ARBA" id="ARBA00023192"/>
    </source>
</evidence>
<dbReference type="FunFam" id="2.160.10.10:FF:000007">
    <property type="entry name" value="Serine acetyltransferase"/>
    <property type="match status" value="1"/>
</dbReference>
<dbReference type="AlphaFoldDB" id="A0AA97I607"/>
<dbReference type="InterPro" id="IPR053376">
    <property type="entry name" value="Serine_acetyltransferase"/>
</dbReference>
<evidence type="ECO:0000313" key="14">
    <source>
        <dbReference type="EMBL" id="WOF22112.1"/>
    </source>
</evidence>
<comment type="catalytic activity">
    <reaction evidence="12 13">
        <text>L-serine + acetyl-CoA = O-acetyl-L-serine + CoA</text>
        <dbReference type="Rhea" id="RHEA:24560"/>
        <dbReference type="ChEBI" id="CHEBI:33384"/>
        <dbReference type="ChEBI" id="CHEBI:57287"/>
        <dbReference type="ChEBI" id="CHEBI:57288"/>
        <dbReference type="ChEBI" id="CHEBI:58340"/>
        <dbReference type="EC" id="2.3.1.30"/>
    </reaction>
</comment>
<evidence type="ECO:0000256" key="3">
    <source>
        <dbReference type="ARBA" id="ARBA00007274"/>
    </source>
</evidence>
<dbReference type="FunFam" id="1.10.3130.10:FF:000003">
    <property type="entry name" value="Serine acetyltransferase"/>
    <property type="match status" value="1"/>
</dbReference>
<name>A0AA97I607_9MICO</name>
<evidence type="ECO:0000256" key="12">
    <source>
        <dbReference type="ARBA" id="ARBA00049486"/>
    </source>
</evidence>
<dbReference type="GO" id="GO:0009001">
    <property type="term" value="F:serine O-acetyltransferase activity"/>
    <property type="evidence" value="ECO:0007669"/>
    <property type="project" value="UniProtKB-EC"/>
</dbReference>
<evidence type="ECO:0000313" key="15">
    <source>
        <dbReference type="Proteomes" id="UP001305498"/>
    </source>
</evidence>
<evidence type="ECO:0000256" key="6">
    <source>
        <dbReference type="ARBA" id="ARBA00022490"/>
    </source>
</evidence>
<dbReference type="InterPro" id="IPR045304">
    <property type="entry name" value="LbH_SAT"/>
</dbReference>
<keyword evidence="11 13" id="KW-0012">Acyltransferase</keyword>
<keyword evidence="7" id="KW-0028">Amino-acid biosynthesis</keyword>
<dbReference type="PANTHER" id="PTHR42811">
    <property type="entry name" value="SERINE ACETYLTRANSFERASE"/>
    <property type="match status" value="1"/>
</dbReference>
<evidence type="ECO:0000256" key="1">
    <source>
        <dbReference type="ARBA" id="ARBA00004496"/>
    </source>
</evidence>
<protein>
    <recommendedName>
        <fullName evidence="5 13">Serine acetyltransferase</fullName>
        <ecNumber evidence="4 13">2.3.1.30</ecNumber>
    </recommendedName>
</protein>
<dbReference type="SUPFAM" id="SSF51161">
    <property type="entry name" value="Trimeric LpxA-like enzymes"/>
    <property type="match status" value="1"/>
</dbReference>
<dbReference type="Pfam" id="PF00132">
    <property type="entry name" value="Hexapep"/>
    <property type="match status" value="1"/>
</dbReference>
<dbReference type="EMBL" id="CP118157">
    <property type="protein sequence ID" value="WOF22112.1"/>
    <property type="molecule type" value="Genomic_DNA"/>
</dbReference>
<evidence type="ECO:0000256" key="2">
    <source>
        <dbReference type="ARBA" id="ARBA00004876"/>
    </source>
</evidence>
<dbReference type="GO" id="GO:0006535">
    <property type="term" value="P:cysteine biosynthetic process from serine"/>
    <property type="evidence" value="ECO:0007669"/>
    <property type="project" value="InterPro"/>
</dbReference>
<evidence type="ECO:0000256" key="4">
    <source>
        <dbReference type="ARBA" id="ARBA00013266"/>
    </source>
</evidence>
<dbReference type="PIRSF" id="PIRSF000441">
    <property type="entry name" value="CysE"/>
    <property type="match status" value="1"/>
</dbReference>
<keyword evidence="10" id="KW-0198">Cysteine biosynthesis</keyword>
<keyword evidence="6" id="KW-0963">Cytoplasm</keyword>
<evidence type="ECO:0000256" key="5">
    <source>
        <dbReference type="ARBA" id="ARBA00018522"/>
    </source>
</evidence>
<dbReference type="InterPro" id="IPR005881">
    <property type="entry name" value="Ser_O-AcTrfase"/>
</dbReference>
<gene>
    <name evidence="14" type="primary">cysE</name>
    <name evidence="14" type="ORF">N8K70_12065</name>
</gene>
<reference evidence="14 15" key="1">
    <citation type="submission" date="2023-02" db="EMBL/GenBank/DDBJ databases">
        <title>Microbacterium betulae sp. nov., isolated from birch wood.</title>
        <authorList>
            <person name="Pasciak M."/>
            <person name="Pawlik K.J."/>
            <person name="Martynowski D."/>
            <person name="Laczmanski L."/>
            <person name="Ciekot J."/>
            <person name="Szponar B."/>
            <person name="Wojcik-Fatla A."/>
            <person name="Mackiewicz B."/>
            <person name="Farian E."/>
            <person name="Cholewa G."/>
            <person name="Cholewa A."/>
            <person name="Dutkiewicz J."/>
        </authorList>
    </citation>
    <scope>NUCLEOTIDE SEQUENCE [LARGE SCALE GENOMIC DNA]</scope>
    <source>
        <strain evidence="14 15">AB</strain>
    </source>
</reference>
<dbReference type="Gene3D" id="2.160.10.10">
    <property type="entry name" value="Hexapeptide repeat proteins"/>
    <property type="match status" value="1"/>
</dbReference>
<dbReference type="EC" id="2.3.1.30" evidence="4 13"/>
<dbReference type="Proteomes" id="UP001305498">
    <property type="component" value="Chromosome"/>
</dbReference>
<dbReference type="InterPro" id="IPR011004">
    <property type="entry name" value="Trimer_LpxA-like_sf"/>
</dbReference>
<dbReference type="CDD" id="cd03354">
    <property type="entry name" value="LbH_SAT"/>
    <property type="match status" value="1"/>
</dbReference>
<comment type="similarity">
    <text evidence="3 13">Belongs to the transferase hexapeptide repeat family.</text>
</comment>
<comment type="subcellular location">
    <subcellularLocation>
        <location evidence="1">Cytoplasm</location>
    </subcellularLocation>
</comment>
<dbReference type="GO" id="GO:0005737">
    <property type="term" value="C:cytoplasm"/>
    <property type="evidence" value="ECO:0007669"/>
    <property type="project" value="UniProtKB-SubCell"/>
</dbReference>
<evidence type="ECO:0000256" key="8">
    <source>
        <dbReference type="ARBA" id="ARBA00022679"/>
    </source>
</evidence>
<accession>A0AA97I607</accession>
<dbReference type="NCBIfam" id="NF041874">
    <property type="entry name" value="EPS_EpsC"/>
    <property type="match status" value="1"/>
</dbReference>
<evidence type="ECO:0000256" key="9">
    <source>
        <dbReference type="ARBA" id="ARBA00022737"/>
    </source>
</evidence>
<dbReference type="InterPro" id="IPR042122">
    <property type="entry name" value="Ser_AcTrfase_N_sf"/>
</dbReference>
<evidence type="ECO:0000256" key="11">
    <source>
        <dbReference type="ARBA" id="ARBA00023315"/>
    </source>
</evidence>
<dbReference type="Gene3D" id="1.10.3130.10">
    <property type="entry name" value="serine acetyltransferase, domain 1"/>
    <property type="match status" value="1"/>
</dbReference>
<dbReference type="RefSeq" id="WP_317138588.1">
    <property type="nucleotide sequence ID" value="NZ_CP118157.1"/>
</dbReference>
<keyword evidence="9" id="KW-0677">Repeat</keyword>
<keyword evidence="15" id="KW-1185">Reference proteome</keyword>
<evidence type="ECO:0000256" key="13">
    <source>
        <dbReference type="PIRNR" id="PIRNR000441"/>
    </source>
</evidence>
<dbReference type="InterPro" id="IPR001451">
    <property type="entry name" value="Hexapep"/>
</dbReference>
<keyword evidence="8 13" id="KW-0808">Transferase</keyword>
<proteinExistence type="inferred from homology"/>
<sequence length="189" mass="20168">MTVWIRVREDIAAAKRRDPAARSGLEIALLYPGLHAVWAHRLWHRLWRGRLRFVARAGSQLTRLLTGIEIHPGAVIGRRLFIDHGMGVVIGETAEIGDDVMLYHGVTLGGRTHDSGKRHPALGDGVAVGAGAKVLGPVVIGARSIVGANAVVTRSAPADTVLVGIPAKARARQSGDDARAVLMAPEYHI</sequence>
<dbReference type="KEGG" id="mbet:N8K70_12065"/>
<comment type="pathway">
    <text evidence="2">Amino-acid biosynthesis; L-cysteine biosynthesis; L-cysteine from L-serine: step 1/2.</text>
</comment>
<organism evidence="14 15">
    <name type="scientific">Microbacterium betulae</name>
    <dbReference type="NCBI Taxonomy" id="2981139"/>
    <lineage>
        <taxon>Bacteria</taxon>
        <taxon>Bacillati</taxon>
        <taxon>Actinomycetota</taxon>
        <taxon>Actinomycetes</taxon>
        <taxon>Micrococcales</taxon>
        <taxon>Microbacteriaceae</taxon>
        <taxon>Microbacterium</taxon>
    </lineage>
</organism>